<dbReference type="OrthoDB" id="200948at2759"/>
<dbReference type="CDD" id="cd03508">
    <property type="entry name" value="Delta4-sphingolipid-FADS-like"/>
    <property type="match status" value="1"/>
</dbReference>
<comment type="function">
    <text evidence="8">Sphingolipid-delta-4-desaturase required for the biosynthesis of delta-4-unsaturated sphingolipids and derivatives.</text>
</comment>
<evidence type="ECO:0000256" key="6">
    <source>
        <dbReference type="ARBA" id="ARBA00023098"/>
    </source>
</evidence>
<feature type="transmembrane region" description="Helical" evidence="9">
    <location>
        <begin position="110"/>
        <end position="127"/>
    </location>
</feature>
<dbReference type="GO" id="GO:0042284">
    <property type="term" value="F:sphingolipid delta-4 desaturase activity"/>
    <property type="evidence" value="ECO:0007669"/>
    <property type="project" value="UniProtKB-UniRule"/>
</dbReference>
<dbReference type="InterPro" id="IPR005804">
    <property type="entry name" value="FA_desaturase_dom"/>
</dbReference>
<reference evidence="11 12" key="1">
    <citation type="journal article" date="2009" name="Science">
        <title>Green evolution and dynamic adaptations revealed by genomes of the marine picoeukaryotes Micromonas.</title>
        <authorList>
            <person name="Worden A.Z."/>
            <person name="Lee J.H."/>
            <person name="Mock T."/>
            <person name="Rouze P."/>
            <person name="Simmons M.P."/>
            <person name="Aerts A.L."/>
            <person name="Allen A.E."/>
            <person name="Cuvelier M.L."/>
            <person name="Derelle E."/>
            <person name="Everett M.V."/>
            <person name="Foulon E."/>
            <person name="Grimwood J."/>
            <person name="Gundlach H."/>
            <person name="Henrissat B."/>
            <person name="Napoli C."/>
            <person name="McDonald S.M."/>
            <person name="Parker M.S."/>
            <person name="Rombauts S."/>
            <person name="Salamov A."/>
            <person name="Von Dassow P."/>
            <person name="Badger J.H."/>
            <person name="Coutinho P.M."/>
            <person name="Demir E."/>
            <person name="Dubchak I."/>
            <person name="Gentemann C."/>
            <person name="Eikrem W."/>
            <person name="Gready J.E."/>
            <person name="John U."/>
            <person name="Lanier W."/>
            <person name="Lindquist E.A."/>
            <person name="Lucas S."/>
            <person name="Mayer K.F."/>
            <person name="Moreau H."/>
            <person name="Not F."/>
            <person name="Otillar R."/>
            <person name="Panaud O."/>
            <person name="Pangilinan J."/>
            <person name="Paulsen I."/>
            <person name="Piegu B."/>
            <person name="Poliakov A."/>
            <person name="Robbens S."/>
            <person name="Schmutz J."/>
            <person name="Toulza E."/>
            <person name="Wyss T."/>
            <person name="Zelensky A."/>
            <person name="Zhou K."/>
            <person name="Armbrust E.V."/>
            <person name="Bhattacharya D."/>
            <person name="Goodenough U.W."/>
            <person name="Van de Peer Y."/>
            <person name="Grigoriev I.V."/>
        </authorList>
    </citation>
    <scope>NUCLEOTIDE SEQUENCE [LARGE SCALE GENOMIC DNA]</scope>
    <source>
        <strain evidence="12">RCC299 / NOUM17</strain>
    </source>
</reference>
<comment type="catalytic activity">
    <reaction evidence="8">
        <text>an N-acylsphinganine + 2 Fe(II)-[cytochrome b5] + O2 + 2 H(+) = an N-acylsphing-4-enine + 2 Fe(III)-[cytochrome b5] + 2 H2O</text>
        <dbReference type="Rhea" id="RHEA:46544"/>
        <dbReference type="Rhea" id="RHEA-COMP:10438"/>
        <dbReference type="Rhea" id="RHEA-COMP:10439"/>
        <dbReference type="ChEBI" id="CHEBI:15377"/>
        <dbReference type="ChEBI" id="CHEBI:15378"/>
        <dbReference type="ChEBI" id="CHEBI:15379"/>
        <dbReference type="ChEBI" id="CHEBI:29033"/>
        <dbReference type="ChEBI" id="CHEBI:29034"/>
        <dbReference type="ChEBI" id="CHEBI:31488"/>
        <dbReference type="ChEBI" id="CHEBI:52639"/>
        <dbReference type="EC" id="1.14.19.17"/>
    </reaction>
</comment>
<feature type="transmembrane region" description="Helical" evidence="9">
    <location>
        <begin position="71"/>
        <end position="90"/>
    </location>
</feature>
<dbReference type="FunCoup" id="C1FHJ8">
    <property type="interactions" value="800"/>
</dbReference>
<evidence type="ECO:0000256" key="3">
    <source>
        <dbReference type="ARBA" id="ARBA00022692"/>
    </source>
</evidence>
<dbReference type="GeneID" id="8246853"/>
<comment type="similarity">
    <text evidence="2 8">Belongs to the fatty acid desaturase type 1 family. DEGS subfamily.</text>
</comment>
<dbReference type="InParanoid" id="C1FHJ8"/>
<evidence type="ECO:0000313" key="11">
    <source>
        <dbReference type="EMBL" id="ACO69833.1"/>
    </source>
</evidence>
<dbReference type="eggNOG" id="KOG2987">
    <property type="taxonomic scope" value="Eukaryota"/>
</dbReference>
<name>C1FHJ8_MICCC</name>
<gene>
    <name evidence="11" type="ORF">MICPUN_95334</name>
</gene>
<evidence type="ECO:0000256" key="8">
    <source>
        <dbReference type="PIRNR" id="PIRNR017228"/>
    </source>
</evidence>
<evidence type="ECO:0000256" key="4">
    <source>
        <dbReference type="ARBA" id="ARBA00022989"/>
    </source>
</evidence>
<feature type="transmembrane region" description="Helical" evidence="9">
    <location>
        <begin position="214"/>
        <end position="235"/>
    </location>
</feature>
<evidence type="ECO:0000256" key="7">
    <source>
        <dbReference type="ARBA" id="ARBA00023136"/>
    </source>
</evidence>
<organism evidence="11 12">
    <name type="scientific">Micromonas commoda (strain RCC299 / NOUM17 / CCMP2709)</name>
    <name type="common">Picoplanktonic green alga</name>
    <dbReference type="NCBI Taxonomy" id="296587"/>
    <lineage>
        <taxon>Eukaryota</taxon>
        <taxon>Viridiplantae</taxon>
        <taxon>Chlorophyta</taxon>
        <taxon>Mamiellophyceae</taxon>
        <taxon>Mamiellales</taxon>
        <taxon>Mamiellaceae</taxon>
        <taxon>Micromonas</taxon>
    </lineage>
</organism>
<dbReference type="STRING" id="296587.C1FHJ8"/>
<dbReference type="GO" id="GO:0005789">
    <property type="term" value="C:endoplasmic reticulum membrane"/>
    <property type="evidence" value="ECO:0007669"/>
    <property type="project" value="UniProtKB-SubCell"/>
</dbReference>
<dbReference type="Pfam" id="PF00487">
    <property type="entry name" value="FA_desaturase"/>
    <property type="match status" value="1"/>
</dbReference>
<dbReference type="InterPro" id="IPR013866">
    <property type="entry name" value="Sphingolipid_d4-desaturase_N"/>
</dbReference>
<dbReference type="AlphaFoldDB" id="C1FHJ8"/>
<sequence length="326" mass="36947">MSSGELETKKSGDFYWSKDDEPHAKRRREILEKYPQIKDLYGPDWTTCPQIFAVVSLQLAVAWWMGNNASWPVLLLTAYVFGGFATANLFLANHELSHNLAFKSAAANRALGLVANLPIGIPFSVAFKKYHLEHHMFQGHDAIDTDIPTVGEARLFSLGGSLLKIVWVIGQLFFYAIRPLFVRPKPMGKWDFLNLVTQAAFDMAFIHFAGPRAFVYLLASVFLGGGLHPIAGHFISEHYVFHPGQETYSYYGPLNVFVYNVGYHNEHHDFPKVAGSRLPKVREIAPEYYNNLKYHTSWTKVIVDYIADPNMGPFARTMRKKVSKSD</sequence>
<dbReference type="GO" id="GO:0046513">
    <property type="term" value="P:ceramide biosynthetic process"/>
    <property type="evidence" value="ECO:0007669"/>
    <property type="project" value="TreeGrafter"/>
</dbReference>
<keyword evidence="7 8" id="KW-0472">Membrane</keyword>
<feature type="transmembrane region" description="Helical" evidence="9">
    <location>
        <begin position="155"/>
        <end position="177"/>
    </location>
</feature>
<dbReference type="OMA" id="GATCNQN"/>
<comment type="subcellular location">
    <subcellularLocation>
        <location evidence="8">Endoplasmic reticulum membrane</location>
    </subcellularLocation>
    <subcellularLocation>
        <location evidence="1">Membrane</location>
        <topology evidence="1">Multi-pass membrane protein</topology>
    </subcellularLocation>
</comment>
<dbReference type="PIRSF" id="PIRSF017228">
    <property type="entry name" value="Sphnglp_dlt4_des"/>
    <property type="match status" value="1"/>
</dbReference>
<evidence type="ECO:0000259" key="10">
    <source>
        <dbReference type="SMART" id="SM01269"/>
    </source>
</evidence>
<keyword evidence="3 9" id="KW-0812">Transmembrane</keyword>
<dbReference type="EMBL" id="CP001576">
    <property type="protein sequence ID" value="ACO69833.1"/>
    <property type="molecule type" value="Genomic_DNA"/>
</dbReference>
<evidence type="ECO:0000256" key="1">
    <source>
        <dbReference type="ARBA" id="ARBA00004141"/>
    </source>
</evidence>
<keyword evidence="8" id="KW-0256">Endoplasmic reticulum</keyword>
<dbReference type="KEGG" id="mis:MICPUN_95334"/>
<evidence type="ECO:0000256" key="2">
    <source>
        <dbReference type="ARBA" id="ARBA00006146"/>
    </source>
</evidence>
<dbReference type="PANTHER" id="PTHR12879">
    <property type="entry name" value="SPHINGOLIPID DELTA 4 DESATURASE/C-4 HYDROXYLASE PROTEIN DES2"/>
    <property type="match status" value="1"/>
</dbReference>
<accession>C1FHJ8</accession>
<dbReference type="Proteomes" id="UP000002009">
    <property type="component" value="Chromosome 10"/>
</dbReference>
<dbReference type="InterPro" id="IPR011388">
    <property type="entry name" value="DES1/DES2"/>
</dbReference>
<protein>
    <recommendedName>
        <fullName evidence="8">Sphingolipid delta(4)-desaturase DES1-like</fullName>
        <ecNumber evidence="8">1.14.19.17</ecNumber>
    </recommendedName>
</protein>
<dbReference type="PANTHER" id="PTHR12879:SF8">
    <property type="entry name" value="SPHINGOLIPID DELTA(4)-DESATURASE DES1"/>
    <property type="match status" value="1"/>
</dbReference>
<dbReference type="Pfam" id="PF08557">
    <property type="entry name" value="Lipid_DES"/>
    <property type="match status" value="1"/>
</dbReference>
<dbReference type="EC" id="1.14.19.17" evidence="8"/>
<evidence type="ECO:0000256" key="9">
    <source>
        <dbReference type="SAM" id="Phobius"/>
    </source>
</evidence>
<keyword evidence="12" id="KW-1185">Reference proteome</keyword>
<dbReference type="SMART" id="SM01269">
    <property type="entry name" value="Lipid_DES"/>
    <property type="match status" value="1"/>
</dbReference>
<evidence type="ECO:0000313" key="12">
    <source>
        <dbReference type="Proteomes" id="UP000002009"/>
    </source>
</evidence>
<keyword evidence="5 8" id="KW-0560">Oxidoreductase</keyword>
<dbReference type="RefSeq" id="XP_002508575.1">
    <property type="nucleotide sequence ID" value="XM_002508529.1"/>
</dbReference>
<keyword evidence="6 8" id="KW-0443">Lipid metabolism</keyword>
<keyword evidence="4 9" id="KW-1133">Transmembrane helix</keyword>
<proteinExistence type="inferred from homology"/>
<feature type="domain" description="Sphingolipid delta4-desaturase N-terminal" evidence="10">
    <location>
        <begin position="9"/>
        <end position="47"/>
    </location>
</feature>
<evidence type="ECO:0000256" key="5">
    <source>
        <dbReference type="ARBA" id="ARBA00023002"/>
    </source>
</evidence>